<dbReference type="Gene3D" id="3.30.700.10">
    <property type="entry name" value="Glycoprotein, Type 4 Pilin"/>
    <property type="match status" value="1"/>
</dbReference>
<gene>
    <name evidence="2" type="ORF">COA96_09010</name>
</gene>
<evidence type="ECO:0000256" key="1">
    <source>
        <dbReference type="SAM" id="Phobius"/>
    </source>
</evidence>
<keyword evidence="1" id="KW-0812">Transmembrane</keyword>
<keyword evidence="1" id="KW-0472">Membrane</keyword>
<evidence type="ECO:0008006" key="4">
    <source>
        <dbReference type="Google" id="ProtNLM"/>
    </source>
</evidence>
<dbReference type="Proteomes" id="UP000218327">
    <property type="component" value="Unassembled WGS sequence"/>
</dbReference>
<feature type="transmembrane region" description="Helical" evidence="1">
    <location>
        <begin position="12"/>
        <end position="38"/>
    </location>
</feature>
<reference evidence="3" key="1">
    <citation type="submission" date="2017-08" db="EMBL/GenBank/DDBJ databases">
        <title>A dynamic microbial community with high functional redundancy inhabits the cold, oxic subseafloor aquifer.</title>
        <authorList>
            <person name="Tully B.J."/>
            <person name="Wheat C.G."/>
            <person name="Glazer B.T."/>
            <person name="Huber J.A."/>
        </authorList>
    </citation>
    <scope>NUCLEOTIDE SEQUENCE [LARGE SCALE GENOMIC DNA]</scope>
</reference>
<dbReference type="InterPro" id="IPR012902">
    <property type="entry name" value="N_methyl_site"/>
</dbReference>
<dbReference type="PROSITE" id="PS00409">
    <property type="entry name" value="PROKAR_NTER_METHYL"/>
    <property type="match status" value="1"/>
</dbReference>
<dbReference type="EMBL" id="NVVJ01000024">
    <property type="protein sequence ID" value="PCJ24672.1"/>
    <property type="molecule type" value="Genomic_DNA"/>
</dbReference>
<name>A0A2A5AZK0_9GAMM</name>
<dbReference type="AlphaFoldDB" id="A0A2A5AZK0"/>
<sequence>MKSTKHKHSTSSGFTLIELLVVVAIIGVLMSIAVPAMMSYAVRAKATEGVLILEELRRRVEIDFNRTETLATVIPSSPVPDGMALGGPYYTYETLFGEVSDMWDRVEYRVKGPHRVLILKAYRKAEWGNSDIGLHLQIKHRADDTLGFRCTINNVVSREPYTPPSCADGSVDDWSSW</sequence>
<protein>
    <recommendedName>
        <fullName evidence="4">Prepilin-type N-terminal cleavage/methylation domain-containing protein</fullName>
    </recommendedName>
</protein>
<dbReference type="InterPro" id="IPR045584">
    <property type="entry name" value="Pilin-like"/>
</dbReference>
<dbReference type="SUPFAM" id="SSF54523">
    <property type="entry name" value="Pili subunits"/>
    <property type="match status" value="1"/>
</dbReference>
<comment type="caution">
    <text evidence="2">The sequence shown here is derived from an EMBL/GenBank/DDBJ whole genome shotgun (WGS) entry which is preliminary data.</text>
</comment>
<dbReference type="NCBIfam" id="TIGR02532">
    <property type="entry name" value="IV_pilin_GFxxxE"/>
    <property type="match status" value="1"/>
</dbReference>
<proteinExistence type="predicted"/>
<dbReference type="Pfam" id="PF07963">
    <property type="entry name" value="N_methyl"/>
    <property type="match status" value="1"/>
</dbReference>
<organism evidence="2 3">
    <name type="scientific">SAR86 cluster bacterium</name>
    <dbReference type="NCBI Taxonomy" id="2030880"/>
    <lineage>
        <taxon>Bacteria</taxon>
        <taxon>Pseudomonadati</taxon>
        <taxon>Pseudomonadota</taxon>
        <taxon>Gammaproteobacteria</taxon>
        <taxon>SAR86 cluster</taxon>
    </lineage>
</organism>
<evidence type="ECO:0000313" key="2">
    <source>
        <dbReference type="EMBL" id="PCJ24672.1"/>
    </source>
</evidence>
<accession>A0A2A5AZK0</accession>
<keyword evidence="1" id="KW-1133">Transmembrane helix</keyword>
<evidence type="ECO:0000313" key="3">
    <source>
        <dbReference type="Proteomes" id="UP000218327"/>
    </source>
</evidence>